<dbReference type="EMBL" id="JBDFQZ010000005">
    <property type="protein sequence ID" value="KAK9727321.1"/>
    <property type="molecule type" value="Genomic_DNA"/>
</dbReference>
<evidence type="ECO:0000313" key="3">
    <source>
        <dbReference type="Proteomes" id="UP001443914"/>
    </source>
</evidence>
<gene>
    <name evidence="2" type="ORF">RND81_05G273600</name>
</gene>
<organism evidence="2 3">
    <name type="scientific">Saponaria officinalis</name>
    <name type="common">Common soapwort</name>
    <name type="synonym">Lychnis saponaria</name>
    <dbReference type="NCBI Taxonomy" id="3572"/>
    <lineage>
        <taxon>Eukaryota</taxon>
        <taxon>Viridiplantae</taxon>
        <taxon>Streptophyta</taxon>
        <taxon>Embryophyta</taxon>
        <taxon>Tracheophyta</taxon>
        <taxon>Spermatophyta</taxon>
        <taxon>Magnoliopsida</taxon>
        <taxon>eudicotyledons</taxon>
        <taxon>Gunneridae</taxon>
        <taxon>Pentapetalae</taxon>
        <taxon>Caryophyllales</taxon>
        <taxon>Caryophyllaceae</taxon>
        <taxon>Caryophylleae</taxon>
        <taxon>Saponaria</taxon>
    </lineage>
</organism>
<dbReference type="Gene3D" id="1.10.510.10">
    <property type="entry name" value="Transferase(Phosphotransferase) domain 1"/>
    <property type="match status" value="1"/>
</dbReference>
<dbReference type="AlphaFoldDB" id="A0AAW1KXA5"/>
<protein>
    <recommendedName>
        <fullName evidence="1">Protein kinase domain-containing protein</fullName>
    </recommendedName>
</protein>
<dbReference type="SUPFAM" id="SSF56112">
    <property type="entry name" value="Protein kinase-like (PK-like)"/>
    <property type="match status" value="1"/>
</dbReference>
<proteinExistence type="predicted"/>
<comment type="caution">
    <text evidence="2">The sequence shown here is derived from an EMBL/GenBank/DDBJ whole genome shotgun (WGS) entry which is preliminary data.</text>
</comment>
<name>A0AAW1KXA5_SAPOF</name>
<dbReference type="InterPro" id="IPR011009">
    <property type="entry name" value="Kinase-like_dom_sf"/>
</dbReference>
<dbReference type="InterPro" id="IPR001245">
    <property type="entry name" value="Ser-Thr/Tyr_kinase_cat_dom"/>
</dbReference>
<evidence type="ECO:0000259" key="1">
    <source>
        <dbReference type="PROSITE" id="PS50011"/>
    </source>
</evidence>
<dbReference type="PANTHER" id="PTHR44329:SF84">
    <property type="entry name" value="PROTEIN KINASE LIKE PROTEIN"/>
    <property type="match status" value="1"/>
</dbReference>
<dbReference type="GO" id="GO:0005524">
    <property type="term" value="F:ATP binding"/>
    <property type="evidence" value="ECO:0007669"/>
    <property type="project" value="InterPro"/>
</dbReference>
<dbReference type="PROSITE" id="PS50011">
    <property type="entry name" value="PROTEIN_KINASE_DOM"/>
    <property type="match status" value="1"/>
</dbReference>
<dbReference type="InterPro" id="IPR000719">
    <property type="entry name" value="Prot_kinase_dom"/>
</dbReference>
<dbReference type="Proteomes" id="UP001443914">
    <property type="component" value="Unassembled WGS sequence"/>
</dbReference>
<dbReference type="Pfam" id="PF24093">
    <property type="entry name" value="DUF7377"/>
    <property type="match status" value="1"/>
</dbReference>
<feature type="domain" description="Protein kinase" evidence="1">
    <location>
        <begin position="296"/>
        <end position="547"/>
    </location>
</feature>
<keyword evidence="3" id="KW-1185">Reference proteome</keyword>
<dbReference type="GO" id="GO:0004674">
    <property type="term" value="F:protein serine/threonine kinase activity"/>
    <property type="evidence" value="ECO:0007669"/>
    <property type="project" value="TreeGrafter"/>
</dbReference>
<dbReference type="InterPro" id="IPR051681">
    <property type="entry name" value="Ser/Thr_Kinases-Pseudokinases"/>
</dbReference>
<evidence type="ECO:0000313" key="2">
    <source>
        <dbReference type="EMBL" id="KAK9727321.1"/>
    </source>
</evidence>
<dbReference type="PANTHER" id="PTHR44329">
    <property type="entry name" value="SERINE/THREONINE-PROTEIN KINASE TNNI3K-RELATED"/>
    <property type="match status" value="1"/>
</dbReference>
<sequence>MGTALECWSSRGRSDDDTVDEVLMRSHHRSDSEGATTTTTTTGMQKRFQKLSRNVSEAINSLKNSLNLDSPPPSSKVDAHRIVRSLTLLYPGSQLPDKLVSNIRHHYHSLPLSYADAGFDIKDVFLHIRLMEQACGEEQPALAIQEDHLTFACNTCVTWTALSSALDASSLCCTQHHIFHTKSCTLGILGIPLNPPLDFKTRLHNALTSAAASSSSSSKKPKFTTPKLPFRLCGCQQHHPTPSDNDPRNSVDHSNPPIHLTLPLSSSALLVSVDEWQTVRPASTESDTCLLTSDALDFTHHLRPTSFKGFYKANKVAIDKLKGCDKGNAYDFLIRKDLLQLMTSGHTNLLPFYGVCVHEVHGLCVVTRFMEGGTLHDFVLKHKKIPIKDVIKIAIDIAQGLKFMNDHGVAYQDLNTLRVFLDRHGNACLGDMGIVTACNTAAEPMEYETDGYRWLAPEIIAADPESVKETWMSNVYSYGMLVWEMVTGEAAYSACSPVQAAVGIAACGLRPDIPTDCPQLLASLMLKCWNNCPSKRPPFSEILGVLL</sequence>
<dbReference type="InterPro" id="IPR055801">
    <property type="entry name" value="DUF7377"/>
</dbReference>
<reference evidence="2" key="1">
    <citation type="submission" date="2024-03" db="EMBL/GenBank/DDBJ databases">
        <title>WGS assembly of Saponaria officinalis var. Norfolk2.</title>
        <authorList>
            <person name="Jenkins J."/>
            <person name="Shu S."/>
            <person name="Grimwood J."/>
            <person name="Barry K."/>
            <person name="Goodstein D."/>
            <person name="Schmutz J."/>
            <person name="Leebens-Mack J."/>
            <person name="Osbourn A."/>
        </authorList>
    </citation>
    <scope>NUCLEOTIDE SEQUENCE [LARGE SCALE GENOMIC DNA]</scope>
    <source>
        <strain evidence="2">JIC</strain>
    </source>
</reference>
<accession>A0AAW1KXA5</accession>
<dbReference type="Pfam" id="PF07714">
    <property type="entry name" value="PK_Tyr_Ser-Thr"/>
    <property type="match status" value="1"/>
</dbReference>